<evidence type="ECO:0000256" key="1">
    <source>
        <dbReference type="SAM" id="MobiDB-lite"/>
    </source>
</evidence>
<accession>A0A4C1WPY9</accession>
<organism evidence="2 3">
    <name type="scientific">Eumeta variegata</name>
    <name type="common">Bagworm moth</name>
    <name type="synonym">Eumeta japonica</name>
    <dbReference type="NCBI Taxonomy" id="151549"/>
    <lineage>
        <taxon>Eukaryota</taxon>
        <taxon>Metazoa</taxon>
        <taxon>Ecdysozoa</taxon>
        <taxon>Arthropoda</taxon>
        <taxon>Hexapoda</taxon>
        <taxon>Insecta</taxon>
        <taxon>Pterygota</taxon>
        <taxon>Neoptera</taxon>
        <taxon>Endopterygota</taxon>
        <taxon>Lepidoptera</taxon>
        <taxon>Glossata</taxon>
        <taxon>Ditrysia</taxon>
        <taxon>Tineoidea</taxon>
        <taxon>Psychidae</taxon>
        <taxon>Oiketicinae</taxon>
        <taxon>Eumeta</taxon>
    </lineage>
</organism>
<comment type="caution">
    <text evidence="2">The sequence shown here is derived from an EMBL/GenBank/DDBJ whole genome shotgun (WGS) entry which is preliminary data.</text>
</comment>
<feature type="compositionally biased region" description="Basic and acidic residues" evidence="1">
    <location>
        <begin position="1"/>
        <end position="14"/>
    </location>
</feature>
<protein>
    <submittedName>
        <fullName evidence="2">Uncharacterized protein</fullName>
    </submittedName>
</protein>
<feature type="region of interest" description="Disordered" evidence="1">
    <location>
        <begin position="1"/>
        <end position="53"/>
    </location>
</feature>
<gene>
    <name evidence="2" type="ORF">EVAR_21308_1</name>
</gene>
<evidence type="ECO:0000313" key="3">
    <source>
        <dbReference type="Proteomes" id="UP000299102"/>
    </source>
</evidence>
<dbReference type="AlphaFoldDB" id="A0A4C1WPY9"/>
<dbReference type="Proteomes" id="UP000299102">
    <property type="component" value="Unassembled WGS sequence"/>
</dbReference>
<evidence type="ECO:0000313" key="2">
    <source>
        <dbReference type="EMBL" id="GBP52177.1"/>
    </source>
</evidence>
<sequence>MAIRSRDINSVREITKHRRKPEQYRPNKTPDQSKERRQFRNKADKNGVQHTMTSQCAAERTDCPPLKWLSWTMADRPVVLVNGCRATGTRTAITKKTVKQCLKQ</sequence>
<dbReference type="EMBL" id="BGZK01000596">
    <property type="protein sequence ID" value="GBP52177.1"/>
    <property type="molecule type" value="Genomic_DNA"/>
</dbReference>
<name>A0A4C1WPY9_EUMVA</name>
<reference evidence="2 3" key="1">
    <citation type="journal article" date="2019" name="Commun. Biol.">
        <title>The bagworm genome reveals a unique fibroin gene that provides high tensile strength.</title>
        <authorList>
            <person name="Kono N."/>
            <person name="Nakamura H."/>
            <person name="Ohtoshi R."/>
            <person name="Tomita M."/>
            <person name="Numata K."/>
            <person name="Arakawa K."/>
        </authorList>
    </citation>
    <scope>NUCLEOTIDE SEQUENCE [LARGE SCALE GENOMIC DNA]</scope>
</reference>
<feature type="compositionally biased region" description="Basic and acidic residues" evidence="1">
    <location>
        <begin position="31"/>
        <end position="47"/>
    </location>
</feature>
<keyword evidence="3" id="KW-1185">Reference proteome</keyword>
<proteinExistence type="predicted"/>